<dbReference type="PROSITE" id="PS50293">
    <property type="entry name" value="TPR_REGION"/>
    <property type="match status" value="1"/>
</dbReference>
<dbReference type="PATRIC" id="fig|42253.5.peg.3571"/>
<accession>A0A0K2GHC3</accession>
<dbReference type="PROSITE" id="PS50005">
    <property type="entry name" value="TPR"/>
    <property type="match status" value="3"/>
</dbReference>
<feature type="repeat" description="TPR" evidence="3">
    <location>
        <begin position="86"/>
        <end position="119"/>
    </location>
</feature>
<dbReference type="InterPro" id="IPR051012">
    <property type="entry name" value="CellSynth/LPSAsmb/PSIAsmb"/>
</dbReference>
<dbReference type="SMART" id="SM00028">
    <property type="entry name" value="TPR"/>
    <property type="match status" value="5"/>
</dbReference>
<dbReference type="STRING" id="42253.NITMOv2_3620"/>
<dbReference type="Gene3D" id="1.25.40.10">
    <property type="entry name" value="Tetratricopeptide repeat domain"/>
    <property type="match status" value="2"/>
</dbReference>
<keyword evidence="1" id="KW-0677">Repeat</keyword>
<dbReference type="SUPFAM" id="SSF48452">
    <property type="entry name" value="TPR-like"/>
    <property type="match status" value="1"/>
</dbReference>
<feature type="compositionally biased region" description="Polar residues" evidence="4">
    <location>
        <begin position="1"/>
        <end position="11"/>
    </location>
</feature>
<keyword evidence="2 3" id="KW-0802">TPR repeat</keyword>
<protein>
    <submittedName>
        <fullName evidence="5">Uncharacterized protein</fullName>
    </submittedName>
</protein>
<feature type="repeat" description="TPR" evidence="3">
    <location>
        <begin position="120"/>
        <end position="153"/>
    </location>
</feature>
<dbReference type="InterPro" id="IPR011990">
    <property type="entry name" value="TPR-like_helical_dom_sf"/>
</dbReference>
<dbReference type="AlphaFoldDB" id="A0A0K2GHC3"/>
<dbReference type="Pfam" id="PF13424">
    <property type="entry name" value="TPR_12"/>
    <property type="match status" value="1"/>
</dbReference>
<sequence length="270" mass="30798">MDTQKPTSEPTPTGVATDPGDQPLSPDEEIAEIEKLLATEPDDFQARCRLGELYFSKGRLDDALAEVKKSIEMAEGLRAEMNRSLAMYYSNLGTIYATKNMPDEAEAEFKHALEVFPHDVLALFNLGRLYADKKKYMEAKNYYERLVEITPDDPIAWYNLAGVYIELDNPQVSDYNTIDMGIQCYLRTLELDPKHLESSFKLMEIALSHKKTDLAIKVMESAVEHNPDEPLAYYNLISVYDKCKMFEQAEEARKRLKERFAKKAKESAGT</sequence>
<keyword evidence="6" id="KW-1185">Reference proteome</keyword>
<organism evidence="5 6">
    <name type="scientific">Nitrospira moscoviensis</name>
    <dbReference type="NCBI Taxonomy" id="42253"/>
    <lineage>
        <taxon>Bacteria</taxon>
        <taxon>Pseudomonadati</taxon>
        <taxon>Nitrospirota</taxon>
        <taxon>Nitrospiria</taxon>
        <taxon>Nitrospirales</taxon>
        <taxon>Nitrospiraceae</taxon>
        <taxon>Nitrospira</taxon>
    </lineage>
</organism>
<dbReference type="RefSeq" id="WP_053380935.1">
    <property type="nucleotide sequence ID" value="NZ_CP011801.1"/>
</dbReference>
<dbReference type="EMBL" id="CP011801">
    <property type="protein sequence ID" value="ALA60012.1"/>
    <property type="molecule type" value="Genomic_DNA"/>
</dbReference>
<evidence type="ECO:0000256" key="1">
    <source>
        <dbReference type="ARBA" id="ARBA00022737"/>
    </source>
</evidence>
<dbReference type="Proteomes" id="UP000069205">
    <property type="component" value="Chromosome"/>
</dbReference>
<evidence type="ECO:0000256" key="2">
    <source>
        <dbReference type="ARBA" id="ARBA00022803"/>
    </source>
</evidence>
<evidence type="ECO:0000256" key="3">
    <source>
        <dbReference type="PROSITE-ProRule" id="PRU00339"/>
    </source>
</evidence>
<proteinExistence type="predicted"/>
<name>A0A0K2GHC3_NITMO</name>
<dbReference type="Pfam" id="PF13414">
    <property type="entry name" value="TPR_11"/>
    <property type="match status" value="1"/>
</dbReference>
<dbReference type="KEGG" id="nmv:NITMOv2_3620"/>
<dbReference type="InterPro" id="IPR019734">
    <property type="entry name" value="TPR_rpt"/>
</dbReference>
<reference evidence="5 6" key="1">
    <citation type="journal article" date="2015" name="Proc. Natl. Acad. Sci. U.S.A.">
        <title>Expanded metabolic versatility of ubiquitous nitrite-oxidizing bacteria from the genus Nitrospira.</title>
        <authorList>
            <person name="Koch H."/>
            <person name="Lucker S."/>
            <person name="Albertsen M."/>
            <person name="Kitzinger K."/>
            <person name="Herbold C."/>
            <person name="Spieck E."/>
            <person name="Nielsen P.H."/>
            <person name="Wagner M."/>
            <person name="Daims H."/>
        </authorList>
    </citation>
    <scope>NUCLEOTIDE SEQUENCE [LARGE SCALE GENOMIC DNA]</scope>
    <source>
        <strain evidence="5 6">NSP M-1</strain>
    </source>
</reference>
<dbReference type="PANTHER" id="PTHR45586">
    <property type="entry name" value="TPR REPEAT-CONTAINING PROTEIN PA4667"/>
    <property type="match status" value="1"/>
</dbReference>
<gene>
    <name evidence="5" type="ORF">NITMOv2_3620</name>
</gene>
<evidence type="ECO:0000313" key="5">
    <source>
        <dbReference type="EMBL" id="ALA60012.1"/>
    </source>
</evidence>
<evidence type="ECO:0000256" key="4">
    <source>
        <dbReference type="SAM" id="MobiDB-lite"/>
    </source>
</evidence>
<dbReference type="Pfam" id="PF14559">
    <property type="entry name" value="TPR_19"/>
    <property type="match status" value="1"/>
</dbReference>
<dbReference type="PANTHER" id="PTHR45586:SF1">
    <property type="entry name" value="LIPOPOLYSACCHARIDE ASSEMBLY PROTEIN B"/>
    <property type="match status" value="1"/>
</dbReference>
<feature type="repeat" description="TPR" evidence="3">
    <location>
        <begin position="44"/>
        <end position="77"/>
    </location>
</feature>
<dbReference type="OrthoDB" id="9814042at2"/>
<feature type="region of interest" description="Disordered" evidence="4">
    <location>
        <begin position="1"/>
        <end position="26"/>
    </location>
</feature>
<evidence type="ECO:0000313" key="6">
    <source>
        <dbReference type="Proteomes" id="UP000069205"/>
    </source>
</evidence>